<feature type="coiled-coil region" evidence="6">
    <location>
        <begin position="498"/>
        <end position="610"/>
    </location>
</feature>
<dbReference type="OrthoDB" id="123929at2759"/>
<feature type="coiled-coil region" evidence="6">
    <location>
        <begin position="636"/>
        <end position="745"/>
    </location>
</feature>
<comment type="caution">
    <text evidence="9">The sequence shown here is derived from an EMBL/GenBank/DDBJ whole genome shotgun (WGS) entry which is preliminary data.</text>
</comment>
<dbReference type="InterPro" id="IPR047149">
    <property type="entry name" value="KIF11-like"/>
</dbReference>
<feature type="binding site" evidence="5">
    <location>
        <begin position="74"/>
        <end position="81"/>
    </location>
    <ligand>
        <name>ATP</name>
        <dbReference type="ChEBI" id="CHEBI:30616"/>
    </ligand>
</feature>
<organism evidence="9 10">
    <name type="scientific">Pichia membranifaciens</name>
    <dbReference type="NCBI Taxonomy" id="4926"/>
    <lineage>
        <taxon>Eukaryota</taxon>
        <taxon>Fungi</taxon>
        <taxon>Dikarya</taxon>
        <taxon>Ascomycota</taxon>
        <taxon>Saccharomycotina</taxon>
        <taxon>Pichiomycetes</taxon>
        <taxon>Pichiales</taxon>
        <taxon>Pichiaceae</taxon>
        <taxon>Pichia</taxon>
    </lineage>
</organism>
<dbReference type="GO" id="GO:0051231">
    <property type="term" value="P:spindle elongation"/>
    <property type="evidence" value="ECO:0007669"/>
    <property type="project" value="TreeGrafter"/>
</dbReference>
<evidence type="ECO:0000313" key="10">
    <source>
        <dbReference type="Proteomes" id="UP000186136"/>
    </source>
</evidence>
<protein>
    <recommendedName>
        <fullName evidence="8">Kinesin motor domain-containing protein</fullName>
    </recommendedName>
</protein>
<gene>
    <name evidence="9" type="ORF">PMKS-004146</name>
</gene>
<dbReference type="GO" id="GO:0008574">
    <property type="term" value="F:plus-end-directed microtubule motor activity"/>
    <property type="evidence" value="ECO:0007669"/>
    <property type="project" value="TreeGrafter"/>
</dbReference>
<evidence type="ECO:0000313" key="9">
    <source>
        <dbReference type="EMBL" id="GAV30630.1"/>
    </source>
</evidence>
<evidence type="ECO:0000256" key="1">
    <source>
        <dbReference type="ARBA" id="ARBA00004245"/>
    </source>
</evidence>
<keyword evidence="10" id="KW-1185">Reference proteome</keyword>
<feature type="domain" description="Kinesin motor" evidence="8">
    <location>
        <begin position="1"/>
        <end position="339"/>
    </location>
</feature>
<keyword evidence="5" id="KW-0067">ATP-binding</keyword>
<feature type="compositionally biased region" description="Basic residues" evidence="7">
    <location>
        <begin position="1092"/>
        <end position="1110"/>
    </location>
</feature>
<evidence type="ECO:0000256" key="6">
    <source>
        <dbReference type="SAM" id="Coils"/>
    </source>
</evidence>
<feature type="region of interest" description="Disordered" evidence="7">
    <location>
        <begin position="973"/>
        <end position="1122"/>
    </location>
</feature>
<keyword evidence="2" id="KW-0963">Cytoplasm</keyword>
<dbReference type="PRINTS" id="PR00380">
    <property type="entry name" value="KINESINHEAVY"/>
</dbReference>
<dbReference type="Proteomes" id="UP000186136">
    <property type="component" value="Unassembled WGS sequence"/>
</dbReference>
<dbReference type="GO" id="GO:0005876">
    <property type="term" value="C:spindle microtubule"/>
    <property type="evidence" value="ECO:0007669"/>
    <property type="project" value="TreeGrafter"/>
</dbReference>
<proteinExistence type="inferred from homology"/>
<dbReference type="SMART" id="SM00129">
    <property type="entry name" value="KISc"/>
    <property type="match status" value="1"/>
</dbReference>
<feature type="compositionally biased region" description="Basic and acidic residues" evidence="7">
    <location>
        <begin position="1033"/>
        <end position="1049"/>
    </location>
</feature>
<dbReference type="Gene3D" id="3.40.850.10">
    <property type="entry name" value="Kinesin motor domain"/>
    <property type="match status" value="1"/>
</dbReference>
<dbReference type="PANTHER" id="PTHR47970">
    <property type="entry name" value="KINESIN-LIKE PROTEIN KIF11"/>
    <property type="match status" value="1"/>
</dbReference>
<evidence type="ECO:0000256" key="2">
    <source>
        <dbReference type="ARBA" id="ARBA00022490"/>
    </source>
</evidence>
<comment type="subcellular location">
    <subcellularLocation>
        <location evidence="1">Cytoplasm</location>
        <location evidence="1">Cytoskeleton</location>
    </subcellularLocation>
</comment>
<keyword evidence="3 5" id="KW-0505">Motor protein</keyword>
<dbReference type="SUPFAM" id="SSF52540">
    <property type="entry name" value="P-loop containing nucleoside triphosphate hydrolases"/>
    <property type="match status" value="1"/>
</dbReference>
<feature type="compositionally biased region" description="Polar residues" evidence="7">
    <location>
        <begin position="1067"/>
        <end position="1086"/>
    </location>
</feature>
<keyword evidence="5" id="KW-0547">Nucleotide-binding</keyword>
<dbReference type="PROSITE" id="PS50067">
    <property type="entry name" value="KINESIN_MOTOR_2"/>
    <property type="match status" value="1"/>
</dbReference>
<comment type="similarity">
    <text evidence="5">Belongs to the TRAFAC class myosin-kinesin ATPase superfamily. Kinesin family.</text>
</comment>
<dbReference type="AlphaFoldDB" id="A0A1Q2YM19"/>
<keyword evidence="6" id="KW-0175">Coiled coil</keyword>
<evidence type="ECO:0000256" key="4">
    <source>
        <dbReference type="ARBA" id="ARBA00023212"/>
    </source>
</evidence>
<keyword evidence="4" id="KW-0206">Cytoskeleton</keyword>
<dbReference type="InterPro" id="IPR036961">
    <property type="entry name" value="Kinesin_motor_dom_sf"/>
</dbReference>
<dbReference type="EMBL" id="BDGI01000196">
    <property type="protein sequence ID" value="GAV30630.1"/>
    <property type="molecule type" value="Genomic_DNA"/>
</dbReference>
<dbReference type="InterPro" id="IPR027417">
    <property type="entry name" value="P-loop_NTPase"/>
</dbReference>
<feature type="coiled-coil region" evidence="6">
    <location>
        <begin position="445"/>
        <end position="472"/>
    </location>
</feature>
<evidence type="ECO:0000256" key="7">
    <source>
        <dbReference type="SAM" id="MobiDB-lite"/>
    </source>
</evidence>
<evidence type="ECO:0000256" key="5">
    <source>
        <dbReference type="PROSITE-ProRule" id="PRU00283"/>
    </source>
</evidence>
<reference evidence="9 10" key="1">
    <citation type="submission" date="2016-08" db="EMBL/GenBank/DDBJ databases">
        <title>Whole genome shotgun sequence of Pichia membranifaciens KS47-1.</title>
        <authorList>
            <person name="Konishi M."/>
            <person name="Ishida M."/>
            <person name="Arakawa T."/>
            <person name="Kato Y."/>
            <person name="Horiuchi J."/>
        </authorList>
    </citation>
    <scope>NUCLEOTIDE SEQUENCE [LARGE SCALE GENOMIC DNA]</scope>
    <source>
        <strain evidence="9 10">KS47-1</strain>
    </source>
</reference>
<accession>A0A1Q2YM19</accession>
<dbReference type="GO" id="GO:0072686">
    <property type="term" value="C:mitotic spindle"/>
    <property type="evidence" value="ECO:0007669"/>
    <property type="project" value="TreeGrafter"/>
</dbReference>
<dbReference type="GO" id="GO:0007018">
    <property type="term" value="P:microtubule-based movement"/>
    <property type="evidence" value="ECO:0007669"/>
    <property type="project" value="InterPro"/>
</dbReference>
<dbReference type="GO" id="GO:0008017">
    <property type="term" value="F:microtubule binding"/>
    <property type="evidence" value="ECO:0007669"/>
    <property type="project" value="InterPro"/>
</dbReference>
<feature type="compositionally biased region" description="Basic residues" evidence="7">
    <location>
        <begin position="1022"/>
        <end position="1032"/>
    </location>
</feature>
<dbReference type="GO" id="GO:0090307">
    <property type="term" value="P:mitotic spindle assembly"/>
    <property type="evidence" value="ECO:0007669"/>
    <property type="project" value="TreeGrafter"/>
</dbReference>
<name>A0A1Q2YM19_9ASCO</name>
<dbReference type="GO" id="GO:0005524">
    <property type="term" value="F:ATP binding"/>
    <property type="evidence" value="ECO:0007669"/>
    <property type="project" value="UniProtKB-UniRule"/>
</dbReference>
<dbReference type="Pfam" id="PF00225">
    <property type="entry name" value="Kinesin"/>
    <property type="match status" value="1"/>
</dbReference>
<dbReference type="PANTHER" id="PTHR47970:SF12">
    <property type="entry name" value="KINESIN FAMILY MEMBER 11"/>
    <property type="match status" value="1"/>
</dbReference>
<sequence>MEVHLALKSNPGSGLSPVFHRSKEENKIVFPKFETQFNFKSLSYPEEDIFTKVALPLLENKFFKDEDSLLITLGPTNSGKSHLLFQNENSLVDQSLRYIFDNIEPLSDNVERIRKYYPDIFDARTPESSGDVSSSSFHYLSVSMFELYNDNIIDLLHPNSKTVRENSTIVTDPIDAKLTPRNLSRCLVNSYRSVHDLVYRSLAKRKTFPTFANSSSSRSHCFIFLNLHKVYADVMETTRFTIADLAGLERSKSAGTSGLSLREASYTNGSLTELGRCFELISMKQFYKTCLRTNKLTRLVLNDYVKLSHPLCILVTLDPFGEEGLILQTLRYIDPIKYQHLQRKSLSKFSSRSKSINKTEQQSLIKEIDHLRQSQKLLKSKVHTLQEFVVENENKIRDELYQENEQTLAKLIMDHKEDINKLTQDFIYQTDKKLQDQSDSFRVKYEELQQVMNDKRLELETATKELEGKKLELEISQSSYSQLTKTLNELKFSNLEIIDHLKQELEESNSNNENLRIENETLTLKISEIESSQKEEIAKVEVEKSTILVKLEAELSSSKKKIADLEIKSDSLKKALFASEVHNEHLNEVQAKFEDNIESLQTELKNKEQALCESRTERDDELQLLKDTLSSRDIKLSALAKEMESTKKDYEQILKEKNELTAGLKLEIEVLEDKLAKTENENLKTQNDLQQLSVSSELTVESLNRALLGKEQVISELEEQKKSALEKFENSLLEKDSEIQLINAELEYMSSMSQKKISSYEKELELTKKENFEKLKESKTSYEDSADKFEKELGSIRSLLEKEVQKSATLKSDLEDTVKMKNEEIARLSEKSQTLSEAAEKLQSALESKSVETLNIKSTSKNAEEELAKLQLLCSDLKSELGEKEKLVEKYNELKSKSLEYGEFVKMLQSENQKKCEELKSKEAELESYVKKVERLREKIASSDVKYLSNNPSPEIHDALSLSGEQPIIKTPRKTLNILDTDPQDDVGLPSIMSSPLKSPSFHIHSDQGGKNNTIALGSTQLKKKKTRKLSKHEHLAHQKQNHERKMMESYDSSKSNKSSKFKFKALSNTNGSDLNRKILSSSGSKIDTKSIKKRKTLSPIKPSKKKVRRNVGGEDSFDLLE</sequence>
<feature type="coiled-coil region" evidence="6">
    <location>
        <begin position="772"/>
        <end position="939"/>
    </location>
</feature>
<evidence type="ECO:0000256" key="3">
    <source>
        <dbReference type="ARBA" id="ARBA00023175"/>
    </source>
</evidence>
<feature type="compositionally biased region" description="Polar residues" evidence="7">
    <location>
        <begin position="1009"/>
        <end position="1018"/>
    </location>
</feature>
<dbReference type="InterPro" id="IPR001752">
    <property type="entry name" value="Kinesin_motor_dom"/>
</dbReference>
<evidence type="ECO:0000259" key="8">
    <source>
        <dbReference type="PROSITE" id="PS50067"/>
    </source>
</evidence>